<dbReference type="InterPro" id="IPR005471">
    <property type="entry name" value="Tscrpt_reg_IclR_N"/>
</dbReference>
<dbReference type="GO" id="GO:0003677">
    <property type="term" value="F:DNA binding"/>
    <property type="evidence" value="ECO:0007669"/>
    <property type="project" value="InterPro"/>
</dbReference>
<dbReference type="Pfam" id="PF13407">
    <property type="entry name" value="Peripla_BP_4"/>
    <property type="match status" value="1"/>
</dbReference>
<sequence>MVAPQREIMPVRKTTKRLYLIPVLSKALDILELLQEENQPMTLEAIHRKTRISKTTVYRILKTFVHRGYLSQSPDGLYRQVTRPKKMRFGFAGQSADMPFSNEVTESLKDAAASVGVDLMILDNRYDAGTALKNAEEFVRSKVDLVIEFQVEQEVAPMIGDKIAGANIPLIAIDIPHPHATYFGVDNYRVGIEAGETLAAHAVANWDGKVEWVLGLDLAEAGPLVQSRITGAFEGVRNGISDLPVELFVRMDARGMRERSKKLIMDFLQRHPKDKHILVAAATDSSALGAVDAVRELKRDKHVVVVGQDCIAEAIAEMRRDKSPLIGSVSHEASSYGPSLVHLGLQLLRGQTVPPYNYVAHKMVTQKMLE</sequence>
<dbReference type="PANTHER" id="PTHR46847:SF1">
    <property type="entry name" value="D-ALLOSE-BINDING PERIPLASMIC PROTEIN-RELATED"/>
    <property type="match status" value="1"/>
</dbReference>
<dbReference type="PANTHER" id="PTHR46847">
    <property type="entry name" value="D-ALLOSE-BINDING PERIPLASMIC PROTEIN-RELATED"/>
    <property type="match status" value="1"/>
</dbReference>
<dbReference type="Gene3D" id="1.10.10.10">
    <property type="entry name" value="Winged helix-like DNA-binding domain superfamily/Winged helix DNA-binding domain"/>
    <property type="match status" value="1"/>
</dbReference>
<gene>
    <name evidence="5" type="ORF">GCM10011585_17390</name>
</gene>
<name>A0A917HCE3_9BACT</name>
<dbReference type="GO" id="GO:0030246">
    <property type="term" value="F:carbohydrate binding"/>
    <property type="evidence" value="ECO:0007669"/>
    <property type="project" value="UniProtKB-ARBA"/>
</dbReference>
<evidence type="ECO:0000313" key="5">
    <source>
        <dbReference type="EMBL" id="GGG75130.1"/>
    </source>
</evidence>
<dbReference type="InterPro" id="IPR028082">
    <property type="entry name" value="Peripla_BP_I"/>
</dbReference>
<dbReference type="GO" id="GO:0030313">
    <property type="term" value="C:cell envelope"/>
    <property type="evidence" value="ECO:0007669"/>
    <property type="project" value="UniProtKB-SubCell"/>
</dbReference>
<dbReference type="Proteomes" id="UP000647241">
    <property type="component" value="Unassembled WGS sequence"/>
</dbReference>
<comment type="subcellular location">
    <subcellularLocation>
        <location evidence="1">Cell envelope</location>
    </subcellularLocation>
</comment>
<organism evidence="5 6">
    <name type="scientific">Edaphobacter dinghuensis</name>
    <dbReference type="NCBI Taxonomy" id="1560005"/>
    <lineage>
        <taxon>Bacteria</taxon>
        <taxon>Pseudomonadati</taxon>
        <taxon>Acidobacteriota</taxon>
        <taxon>Terriglobia</taxon>
        <taxon>Terriglobales</taxon>
        <taxon>Acidobacteriaceae</taxon>
        <taxon>Edaphobacter</taxon>
    </lineage>
</organism>
<dbReference type="CDD" id="cd01536">
    <property type="entry name" value="PBP1_ABC_sugar_binding-like"/>
    <property type="match status" value="1"/>
</dbReference>
<dbReference type="GO" id="GO:0006355">
    <property type="term" value="P:regulation of DNA-templated transcription"/>
    <property type="evidence" value="ECO:0007669"/>
    <property type="project" value="InterPro"/>
</dbReference>
<protein>
    <recommendedName>
        <fullName evidence="4">HTH iclR-type domain-containing protein</fullName>
    </recommendedName>
</protein>
<accession>A0A917HCE3</accession>
<keyword evidence="3" id="KW-0732">Signal</keyword>
<dbReference type="SUPFAM" id="SSF53822">
    <property type="entry name" value="Periplasmic binding protein-like I"/>
    <property type="match status" value="1"/>
</dbReference>
<evidence type="ECO:0000256" key="3">
    <source>
        <dbReference type="ARBA" id="ARBA00022729"/>
    </source>
</evidence>
<comment type="similarity">
    <text evidence="2">Belongs to the bacterial solute-binding protein 2 family.</text>
</comment>
<keyword evidence="6" id="KW-1185">Reference proteome</keyword>
<dbReference type="SUPFAM" id="SSF46785">
    <property type="entry name" value="Winged helix' DNA-binding domain"/>
    <property type="match status" value="1"/>
</dbReference>
<evidence type="ECO:0000256" key="1">
    <source>
        <dbReference type="ARBA" id="ARBA00004196"/>
    </source>
</evidence>
<evidence type="ECO:0000256" key="2">
    <source>
        <dbReference type="ARBA" id="ARBA00007639"/>
    </source>
</evidence>
<dbReference type="InterPro" id="IPR036388">
    <property type="entry name" value="WH-like_DNA-bd_sf"/>
</dbReference>
<dbReference type="Pfam" id="PF09339">
    <property type="entry name" value="HTH_IclR"/>
    <property type="match status" value="1"/>
</dbReference>
<proteinExistence type="inferred from homology"/>
<reference evidence="5" key="2">
    <citation type="submission" date="2020-09" db="EMBL/GenBank/DDBJ databases">
        <authorList>
            <person name="Sun Q."/>
            <person name="Zhou Y."/>
        </authorList>
    </citation>
    <scope>NUCLEOTIDE SEQUENCE</scope>
    <source>
        <strain evidence="5">CGMCC 1.12997</strain>
    </source>
</reference>
<reference evidence="5" key="1">
    <citation type="journal article" date="2014" name="Int. J. Syst. Evol. Microbiol.">
        <title>Complete genome sequence of Corynebacterium casei LMG S-19264T (=DSM 44701T), isolated from a smear-ripened cheese.</title>
        <authorList>
            <consortium name="US DOE Joint Genome Institute (JGI-PGF)"/>
            <person name="Walter F."/>
            <person name="Albersmeier A."/>
            <person name="Kalinowski J."/>
            <person name="Ruckert C."/>
        </authorList>
    </citation>
    <scope>NUCLEOTIDE SEQUENCE</scope>
    <source>
        <strain evidence="5">CGMCC 1.12997</strain>
    </source>
</reference>
<comment type="caution">
    <text evidence="5">The sequence shown here is derived from an EMBL/GenBank/DDBJ whole genome shotgun (WGS) entry which is preliminary data.</text>
</comment>
<feature type="domain" description="HTH iclR-type" evidence="4">
    <location>
        <begin position="21"/>
        <end position="82"/>
    </location>
</feature>
<dbReference type="EMBL" id="BMGT01000002">
    <property type="protein sequence ID" value="GGG75130.1"/>
    <property type="molecule type" value="Genomic_DNA"/>
</dbReference>
<evidence type="ECO:0000259" key="4">
    <source>
        <dbReference type="PROSITE" id="PS51077"/>
    </source>
</evidence>
<dbReference type="AlphaFoldDB" id="A0A917HCE3"/>
<dbReference type="Gene3D" id="3.40.50.2300">
    <property type="match status" value="2"/>
</dbReference>
<dbReference type="InterPro" id="IPR036390">
    <property type="entry name" value="WH_DNA-bd_sf"/>
</dbReference>
<dbReference type="SMART" id="SM00346">
    <property type="entry name" value="HTH_ICLR"/>
    <property type="match status" value="1"/>
</dbReference>
<dbReference type="InterPro" id="IPR025997">
    <property type="entry name" value="SBP_2_dom"/>
</dbReference>
<evidence type="ECO:0000313" key="6">
    <source>
        <dbReference type="Proteomes" id="UP000647241"/>
    </source>
</evidence>
<dbReference type="PROSITE" id="PS51077">
    <property type="entry name" value="HTH_ICLR"/>
    <property type="match status" value="1"/>
</dbReference>